<accession>A0ABM1F9G4</accession>
<evidence type="ECO:0000256" key="1">
    <source>
        <dbReference type="ARBA" id="ARBA00004613"/>
    </source>
</evidence>
<evidence type="ECO:0000256" key="5">
    <source>
        <dbReference type="ARBA" id="ARBA00022729"/>
    </source>
</evidence>
<evidence type="ECO:0000313" key="13">
    <source>
        <dbReference type="RefSeq" id="XP_014681085.1"/>
    </source>
</evidence>
<feature type="signal peptide" evidence="10">
    <location>
        <begin position="1"/>
        <end position="16"/>
    </location>
</feature>
<evidence type="ECO:0000259" key="11">
    <source>
        <dbReference type="PROSITE" id="PS01225"/>
    </source>
</evidence>
<proteinExistence type="inferred from homology"/>
<comment type="similarity">
    <text evidence="2">Belongs to the sclerostin family.</text>
</comment>
<name>A0ABM1F9G4_PRICU</name>
<evidence type="ECO:0000256" key="10">
    <source>
        <dbReference type="SAM" id="SignalP"/>
    </source>
</evidence>
<dbReference type="InterPro" id="IPR006207">
    <property type="entry name" value="Cys_knot_C"/>
</dbReference>
<keyword evidence="6" id="KW-1015">Disulfide bond</keyword>
<evidence type="ECO:0000256" key="3">
    <source>
        <dbReference type="ARBA" id="ARBA00022525"/>
    </source>
</evidence>
<dbReference type="Pfam" id="PF05463">
    <property type="entry name" value="Sclerostin"/>
    <property type="match status" value="1"/>
</dbReference>
<evidence type="ECO:0000256" key="8">
    <source>
        <dbReference type="PROSITE-ProRule" id="PRU00039"/>
    </source>
</evidence>
<feature type="region of interest" description="Disordered" evidence="9">
    <location>
        <begin position="31"/>
        <end position="55"/>
    </location>
</feature>
<feature type="domain" description="CTCK" evidence="11">
    <location>
        <begin position="77"/>
        <end position="169"/>
    </location>
</feature>
<feature type="compositionally biased region" description="Basic and acidic residues" evidence="9">
    <location>
        <begin position="179"/>
        <end position="189"/>
    </location>
</feature>
<dbReference type="RefSeq" id="XP_014681085.1">
    <property type="nucleotide sequence ID" value="XM_014825599.1"/>
</dbReference>
<evidence type="ECO:0000256" key="6">
    <source>
        <dbReference type="ARBA" id="ARBA00023157"/>
    </source>
</evidence>
<feature type="chain" id="PRO_5046768041" evidence="10">
    <location>
        <begin position="17"/>
        <end position="203"/>
    </location>
</feature>
<dbReference type="PROSITE" id="PS01225">
    <property type="entry name" value="CTCK_2"/>
    <property type="match status" value="1"/>
</dbReference>
<evidence type="ECO:0000313" key="12">
    <source>
        <dbReference type="Proteomes" id="UP000695022"/>
    </source>
</evidence>
<keyword evidence="7" id="KW-0325">Glycoprotein</keyword>
<dbReference type="InterPro" id="IPR008835">
    <property type="entry name" value="Sclerostin/SOSTDC1"/>
</dbReference>
<dbReference type="Gene3D" id="2.10.90.10">
    <property type="entry name" value="Cystine-knot cytokines"/>
    <property type="match status" value="1"/>
</dbReference>
<keyword evidence="12" id="KW-1185">Reference proteome</keyword>
<dbReference type="PANTHER" id="PTHR14903:SF6">
    <property type="entry name" value="CTCK DOMAIN-CONTAINING PROTEIN"/>
    <property type="match status" value="1"/>
</dbReference>
<feature type="compositionally biased region" description="Polar residues" evidence="9">
    <location>
        <begin position="44"/>
        <end position="55"/>
    </location>
</feature>
<protein>
    <submittedName>
        <fullName evidence="13">Sclerostin domain-containing protein 1-like</fullName>
    </submittedName>
</protein>
<dbReference type="SMART" id="SM00041">
    <property type="entry name" value="CT"/>
    <property type="match status" value="1"/>
</dbReference>
<dbReference type="PROSITE" id="PS51257">
    <property type="entry name" value="PROKAR_LIPOPROTEIN"/>
    <property type="match status" value="1"/>
</dbReference>
<evidence type="ECO:0000256" key="2">
    <source>
        <dbReference type="ARBA" id="ARBA00007850"/>
    </source>
</evidence>
<evidence type="ECO:0000256" key="7">
    <source>
        <dbReference type="ARBA" id="ARBA00023180"/>
    </source>
</evidence>
<dbReference type="Proteomes" id="UP000695022">
    <property type="component" value="Unplaced"/>
</dbReference>
<comment type="caution">
    <text evidence="8">Lacks conserved residue(s) required for the propagation of feature annotation.</text>
</comment>
<keyword evidence="4" id="KW-0879">Wnt signaling pathway</keyword>
<dbReference type="GeneID" id="106820977"/>
<keyword evidence="5 10" id="KW-0732">Signal</keyword>
<organism evidence="12 13">
    <name type="scientific">Priapulus caudatus</name>
    <name type="common">Priapulid worm</name>
    <dbReference type="NCBI Taxonomy" id="37621"/>
    <lineage>
        <taxon>Eukaryota</taxon>
        <taxon>Metazoa</taxon>
        <taxon>Ecdysozoa</taxon>
        <taxon>Scalidophora</taxon>
        <taxon>Priapulida</taxon>
        <taxon>Priapulimorpha</taxon>
        <taxon>Priapulimorphida</taxon>
        <taxon>Priapulidae</taxon>
        <taxon>Priapulus</taxon>
    </lineage>
</organism>
<sequence length="203" mass="23175">MRKIAVVLAAVAVASALLGVGCSLPRRHHRKLGRRNHASATLPAGSSNDQRNTMSSSITAHNETTAKGDLDTSHFGCNELRSKRYISDGYCTSVKPVTDVVCSGHCFSLKKMPWYAQIQKVWANYKAKEWRCVEDKVSRRRVHLLCNKGEQRSYKIKVVKSCKCKRYNKRHNMSRIPRRPGDPDVEDARRQRKQSRHSRVKNE</sequence>
<keyword evidence="3" id="KW-0964">Secreted</keyword>
<gene>
    <name evidence="13" type="primary">LOC106820977</name>
</gene>
<reference evidence="13" key="1">
    <citation type="submission" date="2025-08" db="UniProtKB">
        <authorList>
            <consortium name="RefSeq"/>
        </authorList>
    </citation>
    <scope>IDENTIFICATION</scope>
</reference>
<evidence type="ECO:0000256" key="4">
    <source>
        <dbReference type="ARBA" id="ARBA00022687"/>
    </source>
</evidence>
<dbReference type="InterPro" id="IPR029034">
    <property type="entry name" value="Cystine-knot_cytokine"/>
</dbReference>
<feature type="region of interest" description="Disordered" evidence="9">
    <location>
        <begin position="173"/>
        <end position="203"/>
    </location>
</feature>
<evidence type="ECO:0000256" key="9">
    <source>
        <dbReference type="SAM" id="MobiDB-lite"/>
    </source>
</evidence>
<comment type="subcellular location">
    <subcellularLocation>
        <location evidence="1">Secreted</location>
    </subcellularLocation>
</comment>
<dbReference type="PANTHER" id="PTHR14903">
    <property type="entry name" value="SCLEROSTIN-RELATED"/>
    <property type="match status" value="1"/>
</dbReference>
<feature type="compositionally biased region" description="Basic residues" evidence="9">
    <location>
        <begin position="190"/>
        <end position="203"/>
    </location>
</feature>